<dbReference type="KEGG" id="spir:CWM47_09400"/>
<keyword evidence="10" id="KW-1185">Reference proteome</keyword>
<dbReference type="CDD" id="cd00082">
    <property type="entry name" value="HisKA"/>
    <property type="match status" value="1"/>
</dbReference>
<gene>
    <name evidence="9" type="ORF">CWM47_09400</name>
</gene>
<sequence length="437" mass="49058">MRQASTPQFLAGDGEMATLIRQKDWSSTPIGPIESWPQSLRTLVSMCLNSRFPMLIWWGKELIMIYNDAYAPLIGAKHPAIFGKRGDKEWSEIWDIIGPMIDGVLTRGEATWSENQLLIINRHGFPEECYFTFSYSPIYVESGGIGGVLAAVTETTEIVLAQRQLVAQRDHIEQINAELEQKVVERTQVLLNTLDQLKQSKDELTRALVAERELGELKSRFVSMASHEFRTPLTTVLSSTTLIEKYTEGDQQDKRLKHIHRIQAAVINLNNILEEFLSVGKLEEGKIKARSSEVDLTQLVNQVVMDMKGALKPQQQIITQVLFTSSLWLDPSLLRKILVNLLSNAVKYSKPESTINVQGAYISGQLILSVEDQGIGIAKEDQMHLFERFFRARNVTNIAGTGLGLHIVGHYVKLMGGEVSLRSELNKGTTVTLRLPC</sequence>
<organism evidence="9 10">
    <name type="scientific">Spirosoma pollinicola</name>
    <dbReference type="NCBI Taxonomy" id="2057025"/>
    <lineage>
        <taxon>Bacteria</taxon>
        <taxon>Pseudomonadati</taxon>
        <taxon>Bacteroidota</taxon>
        <taxon>Cytophagia</taxon>
        <taxon>Cytophagales</taxon>
        <taxon>Cytophagaceae</taxon>
        <taxon>Spirosoma</taxon>
    </lineage>
</organism>
<name>A0A2K8ZBM1_9BACT</name>
<evidence type="ECO:0000256" key="4">
    <source>
        <dbReference type="ARBA" id="ARBA00022679"/>
    </source>
</evidence>
<dbReference type="EC" id="2.7.13.3" evidence="2"/>
<evidence type="ECO:0000313" key="10">
    <source>
        <dbReference type="Proteomes" id="UP000232883"/>
    </source>
</evidence>
<proteinExistence type="predicted"/>
<dbReference type="PANTHER" id="PTHR43711:SF26">
    <property type="entry name" value="SENSOR HISTIDINE KINASE RCSC"/>
    <property type="match status" value="1"/>
</dbReference>
<evidence type="ECO:0000256" key="1">
    <source>
        <dbReference type="ARBA" id="ARBA00000085"/>
    </source>
</evidence>
<dbReference type="SMART" id="SM00387">
    <property type="entry name" value="HATPase_c"/>
    <property type="match status" value="1"/>
</dbReference>
<dbReference type="InterPro" id="IPR003661">
    <property type="entry name" value="HisK_dim/P_dom"/>
</dbReference>
<keyword evidence="5 9" id="KW-0418">Kinase</keyword>
<dbReference type="Gene3D" id="3.30.565.10">
    <property type="entry name" value="Histidine kinase-like ATPase, C-terminal domain"/>
    <property type="match status" value="1"/>
</dbReference>
<evidence type="ECO:0000256" key="6">
    <source>
        <dbReference type="ARBA" id="ARBA00023012"/>
    </source>
</evidence>
<dbReference type="AlphaFoldDB" id="A0A2K8ZBM1"/>
<dbReference type="InterPro" id="IPR050736">
    <property type="entry name" value="Sensor_HK_Regulatory"/>
</dbReference>
<evidence type="ECO:0000259" key="8">
    <source>
        <dbReference type="PROSITE" id="PS50109"/>
    </source>
</evidence>
<dbReference type="RefSeq" id="WP_100993812.1">
    <property type="nucleotide sequence ID" value="NZ_CP025096.1"/>
</dbReference>
<evidence type="ECO:0000256" key="7">
    <source>
        <dbReference type="SAM" id="Coils"/>
    </source>
</evidence>
<dbReference type="OrthoDB" id="9124519at2"/>
<dbReference type="SUPFAM" id="SSF55874">
    <property type="entry name" value="ATPase domain of HSP90 chaperone/DNA topoisomerase II/histidine kinase"/>
    <property type="match status" value="1"/>
</dbReference>
<dbReference type="PROSITE" id="PS50109">
    <property type="entry name" value="HIS_KIN"/>
    <property type="match status" value="1"/>
</dbReference>
<dbReference type="CDD" id="cd00075">
    <property type="entry name" value="HATPase"/>
    <property type="match status" value="1"/>
</dbReference>
<evidence type="ECO:0000256" key="3">
    <source>
        <dbReference type="ARBA" id="ARBA00022553"/>
    </source>
</evidence>
<feature type="domain" description="Histidine kinase" evidence="8">
    <location>
        <begin position="224"/>
        <end position="437"/>
    </location>
</feature>
<keyword evidence="7" id="KW-0175">Coiled coil</keyword>
<dbReference type="FunFam" id="3.30.565.10:FF:000006">
    <property type="entry name" value="Sensor histidine kinase WalK"/>
    <property type="match status" value="1"/>
</dbReference>
<dbReference type="GO" id="GO:0000155">
    <property type="term" value="F:phosphorelay sensor kinase activity"/>
    <property type="evidence" value="ECO:0007669"/>
    <property type="project" value="InterPro"/>
</dbReference>
<keyword evidence="3" id="KW-0597">Phosphoprotein</keyword>
<dbReference type="SMART" id="SM00388">
    <property type="entry name" value="HisKA"/>
    <property type="match status" value="1"/>
</dbReference>
<dbReference type="Pfam" id="PF00512">
    <property type="entry name" value="HisKA"/>
    <property type="match status" value="1"/>
</dbReference>
<feature type="coiled-coil region" evidence="7">
    <location>
        <begin position="162"/>
        <end position="214"/>
    </location>
</feature>
<dbReference type="Pfam" id="PF02518">
    <property type="entry name" value="HATPase_c"/>
    <property type="match status" value="1"/>
</dbReference>
<dbReference type="Proteomes" id="UP000232883">
    <property type="component" value="Chromosome"/>
</dbReference>
<dbReference type="Gene3D" id="3.30.450.20">
    <property type="entry name" value="PAS domain"/>
    <property type="match status" value="1"/>
</dbReference>
<keyword evidence="4" id="KW-0808">Transferase</keyword>
<evidence type="ECO:0000256" key="2">
    <source>
        <dbReference type="ARBA" id="ARBA00012438"/>
    </source>
</evidence>
<dbReference type="SUPFAM" id="SSF47384">
    <property type="entry name" value="Homodimeric domain of signal transducing histidine kinase"/>
    <property type="match status" value="1"/>
</dbReference>
<comment type="catalytic activity">
    <reaction evidence="1">
        <text>ATP + protein L-histidine = ADP + protein N-phospho-L-histidine.</text>
        <dbReference type="EC" id="2.7.13.3"/>
    </reaction>
</comment>
<dbReference type="EMBL" id="CP025096">
    <property type="protein sequence ID" value="AUD07244.1"/>
    <property type="molecule type" value="Genomic_DNA"/>
</dbReference>
<dbReference type="InterPro" id="IPR036097">
    <property type="entry name" value="HisK_dim/P_sf"/>
</dbReference>
<dbReference type="PANTHER" id="PTHR43711">
    <property type="entry name" value="TWO-COMPONENT HISTIDINE KINASE"/>
    <property type="match status" value="1"/>
</dbReference>
<dbReference type="PRINTS" id="PR00344">
    <property type="entry name" value="BCTRLSENSOR"/>
</dbReference>
<keyword evidence="6" id="KW-0902">Two-component regulatory system</keyword>
<dbReference type="InterPro" id="IPR036890">
    <property type="entry name" value="HATPase_C_sf"/>
</dbReference>
<dbReference type="InterPro" id="IPR004358">
    <property type="entry name" value="Sig_transdc_His_kin-like_C"/>
</dbReference>
<reference evidence="9 10" key="1">
    <citation type="submission" date="2017-11" db="EMBL/GenBank/DDBJ databases">
        <title>Taxonomic description and genome sequences of Spirosoma HA7 sp. nov., isolated from pollen microhabitat of Corylus avellana.</title>
        <authorList>
            <person name="Ambika Manirajan B."/>
            <person name="Suarez C."/>
            <person name="Ratering S."/>
            <person name="Geissler-Plaum R."/>
            <person name="Cardinale M."/>
            <person name="Sylvia S."/>
        </authorList>
    </citation>
    <scope>NUCLEOTIDE SEQUENCE [LARGE SCALE GENOMIC DNA]</scope>
    <source>
        <strain evidence="9 10">HA7</strain>
    </source>
</reference>
<accession>A0A2K8ZBM1</accession>
<evidence type="ECO:0000256" key="5">
    <source>
        <dbReference type="ARBA" id="ARBA00022777"/>
    </source>
</evidence>
<protein>
    <recommendedName>
        <fullName evidence="2">histidine kinase</fullName>
        <ecNumber evidence="2">2.7.13.3</ecNumber>
    </recommendedName>
</protein>
<dbReference type="InterPro" id="IPR003594">
    <property type="entry name" value="HATPase_dom"/>
</dbReference>
<dbReference type="Gene3D" id="1.10.287.130">
    <property type="match status" value="1"/>
</dbReference>
<dbReference type="InterPro" id="IPR005467">
    <property type="entry name" value="His_kinase_dom"/>
</dbReference>
<evidence type="ECO:0000313" key="9">
    <source>
        <dbReference type="EMBL" id="AUD07244.1"/>
    </source>
</evidence>